<evidence type="ECO:0000313" key="2">
    <source>
        <dbReference type="Proteomes" id="UP000028924"/>
    </source>
</evidence>
<evidence type="ECO:0000313" key="1">
    <source>
        <dbReference type="EMBL" id="KFM23619.1"/>
    </source>
</evidence>
<protein>
    <submittedName>
        <fullName evidence="1">Uncharacterized protein</fullName>
    </submittedName>
</protein>
<gene>
    <name evidence="1" type="ORF">F751_2878</name>
</gene>
<reference evidence="1 2" key="1">
    <citation type="journal article" date="2014" name="BMC Genomics">
        <title>Oil accumulation mechanisms of the oleaginous microalga Chlorella protothecoides revealed through its genome, transcriptomes, and proteomes.</title>
        <authorList>
            <person name="Gao C."/>
            <person name="Wang Y."/>
            <person name="Shen Y."/>
            <person name="Yan D."/>
            <person name="He X."/>
            <person name="Dai J."/>
            <person name="Wu Q."/>
        </authorList>
    </citation>
    <scope>NUCLEOTIDE SEQUENCE [LARGE SCALE GENOMIC DNA]</scope>
    <source>
        <strain evidence="1 2">0710</strain>
    </source>
</reference>
<dbReference type="GeneID" id="23614269"/>
<dbReference type="AlphaFoldDB" id="A0A087SD15"/>
<sequence length="70" mass="7736">MGVEAEFVRRHAQHTVYTTLRDGHLLQYTQSKSLAESIPRLHALKGRAAVCKRVGIPGLAIHLTCTASRI</sequence>
<organism evidence="1 2">
    <name type="scientific">Auxenochlorella protothecoides</name>
    <name type="common">Green microalga</name>
    <name type="synonym">Chlorella protothecoides</name>
    <dbReference type="NCBI Taxonomy" id="3075"/>
    <lineage>
        <taxon>Eukaryota</taxon>
        <taxon>Viridiplantae</taxon>
        <taxon>Chlorophyta</taxon>
        <taxon>core chlorophytes</taxon>
        <taxon>Trebouxiophyceae</taxon>
        <taxon>Chlorellales</taxon>
        <taxon>Chlorellaceae</taxon>
        <taxon>Auxenochlorella</taxon>
    </lineage>
</organism>
<keyword evidence="2" id="KW-1185">Reference proteome</keyword>
<dbReference type="Proteomes" id="UP000028924">
    <property type="component" value="Unassembled WGS sequence"/>
</dbReference>
<dbReference type="EMBL" id="KL662095">
    <property type="protein sequence ID" value="KFM23619.1"/>
    <property type="molecule type" value="Genomic_DNA"/>
</dbReference>
<name>A0A087SD15_AUXPR</name>
<dbReference type="RefSeq" id="XP_011396493.1">
    <property type="nucleotide sequence ID" value="XM_011398191.1"/>
</dbReference>
<dbReference type="KEGG" id="apro:F751_2878"/>
<accession>A0A087SD15</accession>
<proteinExistence type="predicted"/>